<keyword evidence="4" id="KW-1185">Reference proteome</keyword>
<dbReference type="PANTHER" id="PTHR11909">
    <property type="entry name" value="CASEIN KINASE-RELATED"/>
    <property type="match status" value="1"/>
</dbReference>
<sequence>MSRVSKRVKRPMLQHETHVLQLLKGQAAIPLVYAYRQLEHFEYIAIEILGSSVAEHLNSPRAGVMLTTIIRIVDQVVCKTHIRASEMIVPEMQLAGLEHIHLLGIVHHDIKPANLLYALDDSTIKIIDFGISKPFSHGQPSKYDLLKDRWAIIGSMDITLSSGTVIHSYTVDLALCNDLKSLAYTALFLLHGNLPWHLHPCKDLSEGFPGDLLDYSPSLNFGQVPNYVKFRHGISDGPLDWMPCDPQTTTCIFDEPQLEIPEDDNEDDTDYYAFLAEDSYCELDLDMWDSHQGEQDQELTLPVEQEVYLDSCTPLIAQVGC</sequence>
<evidence type="ECO:0000259" key="2">
    <source>
        <dbReference type="PROSITE" id="PS50011"/>
    </source>
</evidence>
<gene>
    <name evidence="3" type="ORF">ARMGADRAFT_1079186</name>
</gene>
<dbReference type="InterPro" id="IPR000719">
    <property type="entry name" value="Prot_kinase_dom"/>
</dbReference>
<dbReference type="GO" id="GO:0004674">
    <property type="term" value="F:protein serine/threonine kinase activity"/>
    <property type="evidence" value="ECO:0007669"/>
    <property type="project" value="UniProtKB-EC"/>
</dbReference>
<evidence type="ECO:0000313" key="4">
    <source>
        <dbReference type="Proteomes" id="UP000217790"/>
    </source>
</evidence>
<protein>
    <recommendedName>
        <fullName evidence="1">non-specific serine/threonine protein kinase</fullName>
        <ecNumber evidence="1">2.7.11.1</ecNumber>
    </recommendedName>
</protein>
<dbReference type="GO" id="GO:0005524">
    <property type="term" value="F:ATP binding"/>
    <property type="evidence" value="ECO:0007669"/>
    <property type="project" value="InterPro"/>
</dbReference>
<dbReference type="SUPFAM" id="SSF56112">
    <property type="entry name" value="Protein kinase-like (PK-like)"/>
    <property type="match status" value="1"/>
</dbReference>
<accession>A0A2H3DH23</accession>
<evidence type="ECO:0000313" key="3">
    <source>
        <dbReference type="EMBL" id="PBK94515.1"/>
    </source>
</evidence>
<dbReference type="STRING" id="47427.A0A2H3DH23"/>
<organism evidence="3 4">
    <name type="scientific">Armillaria gallica</name>
    <name type="common">Bulbous honey fungus</name>
    <name type="synonym">Armillaria bulbosa</name>
    <dbReference type="NCBI Taxonomy" id="47427"/>
    <lineage>
        <taxon>Eukaryota</taxon>
        <taxon>Fungi</taxon>
        <taxon>Dikarya</taxon>
        <taxon>Basidiomycota</taxon>
        <taxon>Agaricomycotina</taxon>
        <taxon>Agaricomycetes</taxon>
        <taxon>Agaricomycetidae</taxon>
        <taxon>Agaricales</taxon>
        <taxon>Marasmiineae</taxon>
        <taxon>Physalacriaceae</taxon>
        <taxon>Armillaria</taxon>
    </lineage>
</organism>
<dbReference type="InterPro" id="IPR050235">
    <property type="entry name" value="CK1_Ser-Thr_kinase"/>
</dbReference>
<dbReference type="OrthoDB" id="5579860at2759"/>
<dbReference type="EC" id="2.7.11.1" evidence="1"/>
<dbReference type="InParanoid" id="A0A2H3DH23"/>
<dbReference type="PROSITE" id="PS50011">
    <property type="entry name" value="PROTEIN_KINASE_DOM"/>
    <property type="match status" value="1"/>
</dbReference>
<name>A0A2H3DH23_ARMGA</name>
<dbReference type="PROSITE" id="PS00108">
    <property type="entry name" value="PROTEIN_KINASE_ST"/>
    <property type="match status" value="1"/>
</dbReference>
<dbReference type="InterPro" id="IPR011009">
    <property type="entry name" value="Kinase-like_dom_sf"/>
</dbReference>
<dbReference type="Proteomes" id="UP000217790">
    <property type="component" value="Unassembled WGS sequence"/>
</dbReference>
<proteinExistence type="predicted"/>
<dbReference type="EMBL" id="KZ293654">
    <property type="protein sequence ID" value="PBK94515.1"/>
    <property type="molecule type" value="Genomic_DNA"/>
</dbReference>
<reference evidence="4" key="1">
    <citation type="journal article" date="2017" name="Nat. Ecol. Evol.">
        <title>Genome expansion and lineage-specific genetic innovations in the forest pathogenic fungi Armillaria.</title>
        <authorList>
            <person name="Sipos G."/>
            <person name="Prasanna A.N."/>
            <person name="Walter M.C."/>
            <person name="O'Connor E."/>
            <person name="Balint B."/>
            <person name="Krizsan K."/>
            <person name="Kiss B."/>
            <person name="Hess J."/>
            <person name="Varga T."/>
            <person name="Slot J."/>
            <person name="Riley R."/>
            <person name="Boka B."/>
            <person name="Rigling D."/>
            <person name="Barry K."/>
            <person name="Lee J."/>
            <person name="Mihaltcheva S."/>
            <person name="LaButti K."/>
            <person name="Lipzen A."/>
            <person name="Waldron R."/>
            <person name="Moloney N.M."/>
            <person name="Sperisen C."/>
            <person name="Kredics L."/>
            <person name="Vagvoelgyi C."/>
            <person name="Patrignani A."/>
            <person name="Fitzpatrick D."/>
            <person name="Nagy I."/>
            <person name="Doyle S."/>
            <person name="Anderson J.B."/>
            <person name="Grigoriev I.V."/>
            <person name="Gueldener U."/>
            <person name="Muensterkoetter M."/>
            <person name="Nagy L.G."/>
        </authorList>
    </citation>
    <scope>NUCLEOTIDE SEQUENCE [LARGE SCALE GENOMIC DNA]</scope>
    <source>
        <strain evidence="4">Ar21-2</strain>
    </source>
</reference>
<dbReference type="OMA" id="KTHIRAS"/>
<dbReference type="Pfam" id="PF00069">
    <property type="entry name" value="Pkinase"/>
    <property type="match status" value="1"/>
</dbReference>
<feature type="domain" description="Protein kinase" evidence="2">
    <location>
        <begin position="1"/>
        <end position="321"/>
    </location>
</feature>
<evidence type="ECO:0000256" key="1">
    <source>
        <dbReference type="ARBA" id="ARBA00012513"/>
    </source>
</evidence>
<dbReference type="AlphaFoldDB" id="A0A2H3DH23"/>
<dbReference type="Gene3D" id="1.10.510.10">
    <property type="entry name" value="Transferase(Phosphotransferase) domain 1"/>
    <property type="match status" value="1"/>
</dbReference>
<dbReference type="InterPro" id="IPR008271">
    <property type="entry name" value="Ser/Thr_kinase_AS"/>
</dbReference>
<dbReference type="SMART" id="SM00220">
    <property type="entry name" value="S_TKc"/>
    <property type="match status" value="1"/>
</dbReference>